<feature type="region of interest" description="Disordered" evidence="1">
    <location>
        <begin position="71"/>
        <end position="90"/>
    </location>
</feature>
<gene>
    <name evidence="2" type="ORF">GKQ77_01810</name>
</gene>
<keyword evidence="3" id="KW-1185">Reference proteome</keyword>
<protein>
    <submittedName>
        <fullName evidence="2">Uncharacterized protein</fullName>
    </submittedName>
</protein>
<dbReference type="RefSeq" id="WP_219686807.1">
    <property type="nucleotide sequence ID" value="NZ_WMBF01000006.1"/>
</dbReference>
<organism evidence="2 3">
    <name type="scientific">Streptomyces anatolicus</name>
    <dbReference type="NCBI Taxonomy" id="2675858"/>
    <lineage>
        <taxon>Bacteria</taxon>
        <taxon>Bacillati</taxon>
        <taxon>Actinomycetota</taxon>
        <taxon>Actinomycetes</taxon>
        <taxon>Kitasatosporales</taxon>
        <taxon>Streptomycetaceae</taxon>
        <taxon>Streptomyces</taxon>
    </lineage>
</organism>
<reference evidence="2 3" key="1">
    <citation type="submission" date="2019-11" db="EMBL/GenBank/DDBJ databases">
        <authorList>
            <person name="Ay H."/>
        </authorList>
    </citation>
    <scope>NUCLEOTIDE SEQUENCE [LARGE SCALE GENOMIC DNA]</scope>
    <source>
        <strain evidence="2 3">BG9H</strain>
    </source>
</reference>
<feature type="compositionally biased region" description="Basic residues" evidence="1">
    <location>
        <begin position="80"/>
        <end position="90"/>
    </location>
</feature>
<evidence type="ECO:0000256" key="1">
    <source>
        <dbReference type="SAM" id="MobiDB-lite"/>
    </source>
</evidence>
<comment type="caution">
    <text evidence="2">The sequence shown here is derived from an EMBL/GenBank/DDBJ whole genome shotgun (WGS) entry which is preliminary data.</text>
</comment>
<dbReference type="EMBL" id="WMBF01000006">
    <property type="protein sequence ID" value="MBW5420307.1"/>
    <property type="molecule type" value="Genomic_DNA"/>
</dbReference>
<accession>A0ABS6YFY1</accession>
<dbReference type="Proteomes" id="UP001197114">
    <property type="component" value="Unassembled WGS sequence"/>
</dbReference>
<evidence type="ECO:0000313" key="2">
    <source>
        <dbReference type="EMBL" id="MBW5420307.1"/>
    </source>
</evidence>
<feature type="region of interest" description="Disordered" evidence="1">
    <location>
        <begin position="1"/>
        <end position="41"/>
    </location>
</feature>
<proteinExistence type="predicted"/>
<sequence>MHHRIAAAEVARTLTARGHTNSLTGSAWRPGHRATQASPSTARLWHDGPDEQDHLDQYAQALRGAGYTVTAEHTADTRPRLRITRQTKEK</sequence>
<evidence type="ECO:0000313" key="3">
    <source>
        <dbReference type="Proteomes" id="UP001197114"/>
    </source>
</evidence>
<name>A0ABS6YFY1_9ACTN</name>